<gene>
    <name evidence="2" type="ORF">AZE42_00617</name>
</gene>
<dbReference type="GO" id="GO:0016805">
    <property type="term" value="F:dipeptidase activity"/>
    <property type="evidence" value="ECO:0007669"/>
    <property type="project" value="TreeGrafter"/>
</dbReference>
<evidence type="ECO:0000313" key="2">
    <source>
        <dbReference type="EMBL" id="OJA16516.1"/>
    </source>
</evidence>
<proteinExistence type="inferred from homology"/>
<dbReference type="PANTHER" id="PTHR30575">
    <property type="entry name" value="PEPTIDASE M20"/>
    <property type="match status" value="1"/>
</dbReference>
<dbReference type="SUPFAM" id="SSF53187">
    <property type="entry name" value="Zn-dependent exopeptidases"/>
    <property type="match status" value="1"/>
</dbReference>
<evidence type="ECO:0008006" key="4">
    <source>
        <dbReference type="Google" id="ProtNLM"/>
    </source>
</evidence>
<dbReference type="InterPro" id="IPR052030">
    <property type="entry name" value="Peptidase_M20/M20A_hydrolases"/>
</dbReference>
<sequence length="187" mass="20261">MAIAQADVLWRPEDDYRVKPTLEEGDVYRPDILAVINAAVDSLSRDLRELNLDIHGEVMDVADKKRIIQKSNTKNEKRGFEVTRHHLLETAWVATYTHGKGGRVLGVNSEIDALPGISHACGHNLIGTAGVAVACAAKATMEQLDIDGKVVLLGTPAEEGGFGKVKLWEKGAYKGMDACVMSVTRPA</sequence>
<keyword evidence="3" id="KW-1185">Reference proteome</keyword>
<dbReference type="InterPro" id="IPR002933">
    <property type="entry name" value="Peptidase_M20"/>
</dbReference>
<organism evidence="2 3">
    <name type="scientific">Rhizopogon vesiculosus</name>
    <dbReference type="NCBI Taxonomy" id="180088"/>
    <lineage>
        <taxon>Eukaryota</taxon>
        <taxon>Fungi</taxon>
        <taxon>Dikarya</taxon>
        <taxon>Basidiomycota</taxon>
        <taxon>Agaricomycotina</taxon>
        <taxon>Agaricomycetes</taxon>
        <taxon>Agaricomycetidae</taxon>
        <taxon>Boletales</taxon>
        <taxon>Suillineae</taxon>
        <taxon>Rhizopogonaceae</taxon>
        <taxon>Rhizopogon</taxon>
    </lineage>
</organism>
<comment type="caution">
    <text evidence="2">The sequence shown here is derived from an EMBL/GenBank/DDBJ whole genome shotgun (WGS) entry which is preliminary data.</text>
</comment>
<dbReference type="AlphaFoldDB" id="A0A1J8QY01"/>
<dbReference type="OrthoDB" id="6119954at2759"/>
<accession>A0A1J8QY01</accession>
<comment type="similarity">
    <text evidence="1">Belongs to the peptidase M20A family.</text>
</comment>
<dbReference type="Gene3D" id="3.40.630.10">
    <property type="entry name" value="Zn peptidases"/>
    <property type="match status" value="1"/>
</dbReference>
<dbReference type="Proteomes" id="UP000183567">
    <property type="component" value="Unassembled WGS sequence"/>
</dbReference>
<name>A0A1J8QY01_9AGAM</name>
<dbReference type="Pfam" id="PF01546">
    <property type="entry name" value="Peptidase_M20"/>
    <property type="match status" value="1"/>
</dbReference>
<dbReference type="PANTHER" id="PTHR30575:SF0">
    <property type="entry name" value="XAA-ARG DIPEPTIDASE"/>
    <property type="match status" value="1"/>
</dbReference>
<reference evidence="2 3" key="1">
    <citation type="submission" date="2016-03" db="EMBL/GenBank/DDBJ databases">
        <title>Comparative genomics of the ectomycorrhizal sister species Rhizopogon vinicolor and Rhizopogon vesiculosus (Basidiomycota: Boletales) reveals a divergence of the mating type B locus.</title>
        <authorList>
            <person name="Mujic A.B."/>
            <person name="Kuo A."/>
            <person name="Tritt A."/>
            <person name="Lipzen A."/>
            <person name="Chen C."/>
            <person name="Johnson J."/>
            <person name="Sharma A."/>
            <person name="Barry K."/>
            <person name="Grigoriev I.V."/>
            <person name="Spatafora J.W."/>
        </authorList>
    </citation>
    <scope>NUCLEOTIDE SEQUENCE [LARGE SCALE GENOMIC DNA]</scope>
    <source>
        <strain evidence="2 3">AM-OR11-056</strain>
    </source>
</reference>
<evidence type="ECO:0000256" key="1">
    <source>
        <dbReference type="ARBA" id="ARBA00006247"/>
    </source>
</evidence>
<protein>
    <recommendedName>
        <fullName evidence="4">Peptidase M20 dimerisation domain-containing protein</fullName>
    </recommendedName>
</protein>
<dbReference type="EMBL" id="LVVM01002514">
    <property type="protein sequence ID" value="OJA16516.1"/>
    <property type="molecule type" value="Genomic_DNA"/>
</dbReference>
<evidence type="ECO:0000313" key="3">
    <source>
        <dbReference type="Proteomes" id="UP000183567"/>
    </source>
</evidence>